<dbReference type="InterPro" id="IPR000873">
    <property type="entry name" value="AMP-dep_synth/lig_dom"/>
</dbReference>
<dbReference type="InterPro" id="IPR025110">
    <property type="entry name" value="AMP-bd_C"/>
</dbReference>
<dbReference type="SUPFAM" id="SSF47336">
    <property type="entry name" value="ACP-like"/>
    <property type="match status" value="1"/>
</dbReference>
<feature type="domain" description="Carrier" evidence="1">
    <location>
        <begin position="524"/>
        <end position="606"/>
    </location>
</feature>
<dbReference type="GO" id="GO:0008756">
    <property type="term" value="F:o-succinylbenzoate-CoA ligase activity"/>
    <property type="evidence" value="ECO:0007669"/>
    <property type="project" value="UniProtKB-EC"/>
</dbReference>
<proteinExistence type="predicted"/>
<dbReference type="Gene3D" id="3.40.50.12780">
    <property type="entry name" value="N-terminal domain of ligase-like"/>
    <property type="match status" value="1"/>
</dbReference>
<evidence type="ECO:0000259" key="1">
    <source>
        <dbReference type="PROSITE" id="PS50075"/>
    </source>
</evidence>
<dbReference type="PANTHER" id="PTHR43767:SF1">
    <property type="entry name" value="NONRIBOSOMAL PEPTIDE SYNTHASE PES1 (EUROFUNG)-RELATED"/>
    <property type="match status" value="1"/>
</dbReference>
<dbReference type="CDD" id="cd04433">
    <property type="entry name" value="AFD_class_I"/>
    <property type="match status" value="1"/>
</dbReference>
<dbReference type="AlphaFoldDB" id="A0A1S7LJZ5"/>
<dbReference type="PROSITE" id="PS50075">
    <property type="entry name" value="CARRIER"/>
    <property type="match status" value="1"/>
</dbReference>
<sequence>MNRLWPYQAFHNQPPQKPFLVTAERCFCYGEAQQRVGQSISWLQQRGVKPGARVLLAMEDDYTTLTLLMALWSLGASALLWDAKAPAWESLEIIESARADLLLLDRSLQQRWQGSRDWQRGAPILWVGHTLPGVSGAEHGYYPAGLEELPVSTIKPTCSADQLAYVIFTSGSTGEVKGVKLTHGALAAHMETLKQQLGYGAESRILNNLAMHHADGIGQGPLVALCTGATLYRPYRFEHHTVKPMLQLIADAQITHMVAVPTMLALFAQLGADQDNVFKTSHFTTLISTGGYLETALWQAFEARFRVQIHNVYGLTETVLGSLYSSPTAGTHKVGTIGQPADCEIEIRRLGEMERVPEGETGELWLKGPHLMDGYLDMPQQTAQVLQGGWLKTGDLVYRDAEGYIVYQGRVKNIIIRGGFNIVPEQISRVLMLHEDLHESVVVGKQDPLWGEVPVAFVLPKPGAEVDAARLAAHCRLHLQDYKVPQAFIVVESFPRGAVGKVQVGKLKAQLKQLEIDVDESGVSSGRRTEERVAEQLLQQAAEVFQLSMESLNLESGDANTPGWDSFSFLNLISAVENRFEIVVDIEDIIRIRNLGQLLEVVEKQLQQRAA</sequence>
<evidence type="ECO:0000313" key="2">
    <source>
        <dbReference type="EMBL" id="CRH06918.1"/>
    </source>
</evidence>
<dbReference type="InterPro" id="IPR042099">
    <property type="entry name" value="ANL_N_sf"/>
</dbReference>
<protein>
    <submittedName>
        <fullName evidence="2">Putative o-succinylbenzoate--CoA ligase</fullName>
        <ecNumber evidence="2">6.2.1.26</ecNumber>
    </submittedName>
</protein>
<dbReference type="Pfam" id="PF13193">
    <property type="entry name" value="AMP-binding_C"/>
    <property type="match status" value="1"/>
</dbReference>
<organism evidence="2">
    <name type="scientific">Magnetococcus massalia (strain MO-1)</name>
    <dbReference type="NCBI Taxonomy" id="451514"/>
    <lineage>
        <taxon>Bacteria</taxon>
        <taxon>Pseudomonadati</taxon>
        <taxon>Pseudomonadota</taxon>
        <taxon>Magnetococcia</taxon>
        <taxon>Magnetococcales</taxon>
        <taxon>Magnetococcaceae</taxon>
        <taxon>Magnetococcus</taxon>
    </lineage>
</organism>
<dbReference type="InterPro" id="IPR050237">
    <property type="entry name" value="ATP-dep_AMP-bd_enzyme"/>
</dbReference>
<dbReference type="SUPFAM" id="SSF56801">
    <property type="entry name" value="Acetyl-CoA synthetase-like"/>
    <property type="match status" value="1"/>
</dbReference>
<dbReference type="Gene3D" id="3.30.300.30">
    <property type="match status" value="1"/>
</dbReference>
<reference evidence="2" key="1">
    <citation type="submission" date="2015-04" db="EMBL/GenBank/DDBJ databases">
        <authorList>
            <person name="Syromyatnikov M.Y."/>
            <person name="Popov V.N."/>
        </authorList>
    </citation>
    <scope>NUCLEOTIDE SEQUENCE</scope>
    <source>
        <strain evidence="2">MO-1</strain>
    </source>
</reference>
<dbReference type="PANTHER" id="PTHR43767">
    <property type="entry name" value="LONG-CHAIN-FATTY-ACID--COA LIGASE"/>
    <property type="match status" value="1"/>
</dbReference>
<dbReference type="Pfam" id="PF00501">
    <property type="entry name" value="AMP-binding"/>
    <property type="match status" value="1"/>
</dbReference>
<dbReference type="InterPro" id="IPR036736">
    <property type="entry name" value="ACP-like_sf"/>
</dbReference>
<gene>
    <name evidence="2" type="ORF">MAGMO_2768</name>
</gene>
<dbReference type="InterPro" id="IPR045851">
    <property type="entry name" value="AMP-bd_C_sf"/>
</dbReference>
<dbReference type="Gene3D" id="1.10.1200.10">
    <property type="entry name" value="ACP-like"/>
    <property type="match status" value="1"/>
</dbReference>
<dbReference type="InterPro" id="IPR009081">
    <property type="entry name" value="PP-bd_ACP"/>
</dbReference>
<dbReference type="EMBL" id="LO017727">
    <property type="protein sequence ID" value="CRH06918.1"/>
    <property type="molecule type" value="Genomic_DNA"/>
</dbReference>
<dbReference type="InterPro" id="IPR020845">
    <property type="entry name" value="AMP-binding_CS"/>
</dbReference>
<accession>A0A1S7LJZ5</accession>
<dbReference type="PROSITE" id="PS00455">
    <property type="entry name" value="AMP_BINDING"/>
    <property type="match status" value="1"/>
</dbReference>
<dbReference type="EC" id="6.2.1.26" evidence="2"/>
<keyword evidence="2" id="KW-0436">Ligase</keyword>
<name>A0A1S7LJZ5_MAGMO</name>